<name>A0A2P7BPM4_9HYPH</name>
<reference evidence="2" key="1">
    <citation type="submission" date="2017-11" db="EMBL/GenBank/DDBJ databases">
        <authorList>
            <person name="Kuznetsova I."/>
            <person name="Sazanova A."/>
            <person name="Chirak E."/>
            <person name="Safronova V."/>
            <person name="Willems A."/>
        </authorList>
    </citation>
    <scope>NUCLEOTIDE SEQUENCE [LARGE SCALE GENOMIC DNA]</scope>
    <source>
        <strain evidence="2">STM 196</strain>
    </source>
</reference>
<keyword evidence="2" id="KW-1185">Reference proteome</keyword>
<proteinExistence type="predicted"/>
<dbReference type="AlphaFoldDB" id="A0A2P7BPM4"/>
<protein>
    <submittedName>
        <fullName evidence="1">Uncharacterized protein</fullName>
    </submittedName>
</protein>
<sequence length="61" mass="6286">MRFVIMSLIGIAVVASPCVYDSDPREPSAVVAMIASMSSPSSLELAAVNVHSANHVSTTAP</sequence>
<dbReference type="EMBL" id="PGGO01000009">
    <property type="protein sequence ID" value="PSH68390.1"/>
    <property type="molecule type" value="Genomic_DNA"/>
</dbReference>
<evidence type="ECO:0000313" key="1">
    <source>
        <dbReference type="EMBL" id="PSH68390.1"/>
    </source>
</evidence>
<dbReference type="RefSeq" id="WP_133624517.1">
    <property type="nucleotide sequence ID" value="NZ_PGGO01000009.1"/>
</dbReference>
<accession>A0A2P7BPM4</accession>
<comment type="caution">
    <text evidence="1">The sequence shown here is derived from an EMBL/GenBank/DDBJ whole genome shotgun (WGS) entry which is preliminary data.</text>
</comment>
<dbReference type="Proteomes" id="UP000241444">
    <property type="component" value="Unassembled WGS sequence"/>
</dbReference>
<evidence type="ECO:0000313" key="2">
    <source>
        <dbReference type="Proteomes" id="UP000241444"/>
    </source>
</evidence>
<organism evidence="1 2">
    <name type="scientific">Phyllobacterium brassicacearum</name>
    <dbReference type="NCBI Taxonomy" id="314235"/>
    <lineage>
        <taxon>Bacteria</taxon>
        <taxon>Pseudomonadati</taxon>
        <taxon>Pseudomonadota</taxon>
        <taxon>Alphaproteobacteria</taxon>
        <taxon>Hyphomicrobiales</taxon>
        <taxon>Phyllobacteriaceae</taxon>
        <taxon>Phyllobacterium</taxon>
    </lineage>
</organism>
<gene>
    <name evidence="1" type="ORF">CU102_13955</name>
</gene>